<reference evidence="1 2" key="1">
    <citation type="submission" date="2024-03" db="EMBL/GenBank/DDBJ databases">
        <title>Human intestinal bacterial collection.</title>
        <authorList>
            <person name="Pauvert C."/>
            <person name="Hitch T.C.A."/>
            <person name="Clavel T."/>
        </authorList>
    </citation>
    <scope>NUCLEOTIDE SEQUENCE [LARGE SCALE GENOMIC DNA]</scope>
    <source>
        <strain evidence="1 2">CLA-JM-H44</strain>
    </source>
</reference>
<dbReference type="PANTHER" id="PTHR33221">
    <property type="entry name" value="WINGED HELIX-TURN-HELIX TRANSCRIPTIONAL REGULATOR, RRF2 FAMILY"/>
    <property type="match status" value="1"/>
</dbReference>
<dbReference type="InterPro" id="IPR036390">
    <property type="entry name" value="WH_DNA-bd_sf"/>
</dbReference>
<keyword evidence="2" id="KW-1185">Reference proteome</keyword>
<organism evidence="1 2">
    <name type="scientific">Solibaculum intestinale</name>
    <dbReference type="NCBI Taxonomy" id="3133165"/>
    <lineage>
        <taxon>Bacteria</taxon>
        <taxon>Bacillati</taxon>
        <taxon>Bacillota</taxon>
        <taxon>Clostridia</taxon>
        <taxon>Eubacteriales</taxon>
        <taxon>Oscillospiraceae</taxon>
        <taxon>Solibaculum</taxon>
    </lineage>
</organism>
<evidence type="ECO:0000313" key="2">
    <source>
        <dbReference type="Proteomes" id="UP001489509"/>
    </source>
</evidence>
<dbReference type="PROSITE" id="PS51197">
    <property type="entry name" value="HTH_RRF2_2"/>
    <property type="match status" value="1"/>
</dbReference>
<dbReference type="PROSITE" id="PS01332">
    <property type="entry name" value="HTH_RRF2_1"/>
    <property type="match status" value="1"/>
</dbReference>
<name>A0ABV1E429_9FIRM</name>
<proteinExistence type="predicted"/>
<dbReference type="PANTHER" id="PTHR33221:SF2">
    <property type="entry name" value="TRANSCRIPTIONAL REGULATOR"/>
    <property type="match status" value="1"/>
</dbReference>
<dbReference type="Pfam" id="PF02082">
    <property type="entry name" value="Rrf2"/>
    <property type="match status" value="1"/>
</dbReference>
<dbReference type="EMBL" id="JBBMFD010000024">
    <property type="protein sequence ID" value="MEQ2441407.1"/>
    <property type="molecule type" value="Genomic_DNA"/>
</dbReference>
<dbReference type="Proteomes" id="UP001489509">
    <property type="component" value="Unassembled WGS sequence"/>
</dbReference>
<accession>A0ABV1E429</accession>
<dbReference type="RefSeq" id="WP_349220476.1">
    <property type="nucleotide sequence ID" value="NZ_JBBMFD010000024.1"/>
</dbReference>
<evidence type="ECO:0000313" key="1">
    <source>
        <dbReference type="EMBL" id="MEQ2441407.1"/>
    </source>
</evidence>
<protein>
    <submittedName>
        <fullName evidence="1">Rrf2 family transcriptional regulator</fullName>
    </submittedName>
</protein>
<gene>
    <name evidence="1" type="ORF">WMO26_11270</name>
</gene>
<dbReference type="Gene3D" id="1.10.10.10">
    <property type="entry name" value="Winged helix-like DNA-binding domain superfamily/Winged helix DNA-binding domain"/>
    <property type="match status" value="1"/>
</dbReference>
<sequence>MHITLEADYAIRIVNCLVDASQRMDAQKIADAACVSLRFSLKILRKLVSSGIVQSFKGAKGGYVLAKDPSEVTLKDVIETVEGPYRFSRCLNEEYPCSRVPGGECPYRGVFGDISAMVQDKLASVTFYDIKNSKNQQ</sequence>
<dbReference type="InterPro" id="IPR030489">
    <property type="entry name" value="TR_Rrf2-type_CS"/>
</dbReference>
<dbReference type="SUPFAM" id="SSF46785">
    <property type="entry name" value="Winged helix' DNA-binding domain"/>
    <property type="match status" value="1"/>
</dbReference>
<dbReference type="NCBIfam" id="TIGR00738">
    <property type="entry name" value="rrf2_super"/>
    <property type="match status" value="1"/>
</dbReference>
<dbReference type="InterPro" id="IPR036388">
    <property type="entry name" value="WH-like_DNA-bd_sf"/>
</dbReference>
<comment type="caution">
    <text evidence="1">The sequence shown here is derived from an EMBL/GenBank/DDBJ whole genome shotgun (WGS) entry which is preliminary data.</text>
</comment>
<dbReference type="InterPro" id="IPR000944">
    <property type="entry name" value="Tscrpt_reg_Rrf2"/>
</dbReference>